<keyword evidence="15" id="KW-1185">Reference proteome</keyword>
<dbReference type="Pfam" id="PF02055">
    <property type="entry name" value="Glyco_hydro_30"/>
    <property type="match status" value="1"/>
</dbReference>
<comment type="pathway">
    <text evidence="2">Sphingolipid metabolism.</text>
</comment>
<dbReference type="GO" id="GO:0007040">
    <property type="term" value="P:lysosome organization"/>
    <property type="evidence" value="ECO:0007669"/>
    <property type="project" value="UniProtKB-ARBA"/>
</dbReference>
<keyword evidence="10 14" id="KW-0326">Glycosidase</keyword>
<evidence type="ECO:0000256" key="6">
    <source>
        <dbReference type="ARBA" id="ARBA00022729"/>
    </source>
</evidence>
<sequence>MNFLKYFIAILALISQILSINIERTPCEKRLYSTLYSHVCVCNSTYCDTVDPVDFTNTDTFYQEYITSWSGLRLEKFKQKFDPEPAPDSQLNLTFSKSKEFQQIFGFGGAMTDASGFNIYSLSALTIQNLINSYFSKDGIEYNIIRVSVAGVDFSTRTYSYDDFAGDFNLSKFSLSKEDYEWKIPFIQSAIKTSPREVKLFASAWSAPPWMKTNNDYKGNGTLIGPVAGKYFQTWADYYVKFFDFYKKNGLHFWAMTAQNEPTDGYLYKFSFNSMGFTPETQSDFIAKNLGPSLRKNGFGDIKIMILDDQRLFLPGWAERVFSHNSQVSQYVQGIAVHWYLDSLVSPKVLELTHEKYADKFIFATEACHALGSFGPAVILGSFERAESYVRDIIEDLSHWVTGWTDWNIALDLKGGPNWANNFVDSPVIVNKTGDEFLKQPMFYAMGHFSKFVPEGSVRIELKSEGLKNMNLAHVAFKNDKNKQIILILLNKSSQSVKYSIGDGESGKFINAVLEAHSFRTIIWFY</sequence>
<evidence type="ECO:0000313" key="15">
    <source>
        <dbReference type="Proteomes" id="UP000276133"/>
    </source>
</evidence>
<keyword evidence="9 10" id="KW-0443">Lipid metabolism</keyword>
<dbReference type="Pfam" id="PF17189">
    <property type="entry name" value="Glyco_hydro_30C"/>
    <property type="match status" value="1"/>
</dbReference>
<gene>
    <name evidence="14" type="ORF">BpHYR1_034902</name>
</gene>
<protein>
    <recommendedName>
        <fullName evidence="5 10">Glucosylceramidase</fullName>
        <ecNumber evidence="5 10">3.2.1.45</ecNumber>
    </recommendedName>
</protein>
<feature type="signal peptide" evidence="11">
    <location>
        <begin position="1"/>
        <end position="19"/>
    </location>
</feature>
<comment type="pathway">
    <text evidence="3">Lipid metabolism.</text>
</comment>
<evidence type="ECO:0000256" key="4">
    <source>
        <dbReference type="ARBA" id="ARBA00005382"/>
    </source>
</evidence>
<evidence type="ECO:0000256" key="1">
    <source>
        <dbReference type="ARBA" id="ARBA00001013"/>
    </source>
</evidence>
<keyword evidence="7 10" id="KW-0378">Hydrolase</keyword>
<dbReference type="GO" id="GO:0016758">
    <property type="term" value="F:hexosyltransferase activity"/>
    <property type="evidence" value="ECO:0007669"/>
    <property type="project" value="UniProtKB-ARBA"/>
</dbReference>
<dbReference type="GO" id="GO:0042391">
    <property type="term" value="P:regulation of membrane potential"/>
    <property type="evidence" value="ECO:0007669"/>
    <property type="project" value="UniProtKB-ARBA"/>
</dbReference>
<feature type="domain" description="Glycosyl hydrolase family 30 TIM-barrel" evidence="12">
    <location>
        <begin position="105"/>
        <end position="453"/>
    </location>
</feature>
<evidence type="ECO:0000256" key="7">
    <source>
        <dbReference type="ARBA" id="ARBA00022801"/>
    </source>
</evidence>
<dbReference type="GO" id="GO:0005764">
    <property type="term" value="C:lysosome"/>
    <property type="evidence" value="ECO:0007669"/>
    <property type="project" value="UniProtKB-ARBA"/>
</dbReference>
<evidence type="ECO:0000259" key="13">
    <source>
        <dbReference type="Pfam" id="PF17189"/>
    </source>
</evidence>
<feature type="domain" description="Glycosyl hydrolase family 30 beta sandwich" evidence="13">
    <location>
        <begin position="456"/>
        <end position="522"/>
    </location>
</feature>
<comment type="caution">
    <text evidence="14">The sequence shown here is derived from an EMBL/GenBank/DDBJ whole genome shotgun (WGS) entry which is preliminary data.</text>
</comment>
<name>A0A3M7RXX9_BRAPC</name>
<dbReference type="GO" id="GO:0030163">
    <property type="term" value="P:protein catabolic process"/>
    <property type="evidence" value="ECO:0007669"/>
    <property type="project" value="UniProtKB-ARBA"/>
</dbReference>
<evidence type="ECO:0000256" key="8">
    <source>
        <dbReference type="ARBA" id="ARBA00022919"/>
    </source>
</evidence>
<dbReference type="PANTHER" id="PTHR11069">
    <property type="entry name" value="GLUCOSYLCERAMIDASE"/>
    <property type="match status" value="1"/>
</dbReference>
<evidence type="ECO:0000259" key="12">
    <source>
        <dbReference type="Pfam" id="PF02055"/>
    </source>
</evidence>
<dbReference type="GO" id="GO:0006066">
    <property type="term" value="P:alcohol metabolic process"/>
    <property type="evidence" value="ECO:0007669"/>
    <property type="project" value="UniProtKB-ARBA"/>
</dbReference>
<dbReference type="STRING" id="10195.A0A3M7RXX9"/>
<dbReference type="PANTHER" id="PTHR11069:SF23">
    <property type="entry name" value="LYSOSOMAL ACID GLUCOSYLCERAMIDASE"/>
    <property type="match status" value="1"/>
</dbReference>
<dbReference type="InterPro" id="IPR033453">
    <property type="entry name" value="Glyco_hydro_30_TIM-barrel"/>
</dbReference>
<dbReference type="GO" id="GO:0004348">
    <property type="term" value="F:glucosylceramidase activity"/>
    <property type="evidence" value="ECO:0007669"/>
    <property type="project" value="UniProtKB-EC"/>
</dbReference>
<reference evidence="14 15" key="1">
    <citation type="journal article" date="2018" name="Sci. Rep.">
        <title>Genomic signatures of local adaptation to the degree of environmental predictability in rotifers.</title>
        <authorList>
            <person name="Franch-Gras L."/>
            <person name="Hahn C."/>
            <person name="Garcia-Roger E.M."/>
            <person name="Carmona M.J."/>
            <person name="Serra M."/>
            <person name="Gomez A."/>
        </authorList>
    </citation>
    <scope>NUCLEOTIDE SEQUENCE [LARGE SCALE GENOMIC DNA]</scope>
    <source>
        <strain evidence="14">HYR1</strain>
    </source>
</reference>
<evidence type="ECO:0000256" key="10">
    <source>
        <dbReference type="RuleBase" id="RU361188"/>
    </source>
</evidence>
<evidence type="ECO:0000256" key="3">
    <source>
        <dbReference type="ARBA" id="ARBA00005189"/>
    </source>
</evidence>
<dbReference type="GO" id="GO:0006914">
    <property type="term" value="P:autophagy"/>
    <property type="evidence" value="ECO:0007669"/>
    <property type="project" value="UniProtKB-ARBA"/>
</dbReference>
<comment type="similarity">
    <text evidence="4 10">Belongs to the glycosyl hydrolase 30 family.</text>
</comment>
<evidence type="ECO:0000313" key="14">
    <source>
        <dbReference type="EMBL" id="RNA28300.1"/>
    </source>
</evidence>
<dbReference type="FunFam" id="3.20.20.80:FF:000030">
    <property type="entry name" value="Lysosomal acid glucosylceramidase"/>
    <property type="match status" value="1"/>
</dbReference>
<evidence type="ECO:0000256" key="9">
    <source>
        <dbReference type="ARBA" id="ARBA00023098"/>
    </source>
</evidence>
<dbReference type="SUPFAM" id="SSF51445">
    <property type="entry name" value="(Trans)glycosidases"/>
    <property type="match status" value="1"/>
</dbReference>
<dbReference type="PRINTS" id="PR00843">
    <property type="entry name" value="GLHYDRLASE30"/>
</dbReference>
<dbReference type="GO" id="GO:0032006">
    <property type="term" value="P:regulation of TOR signaling"/>
    <property type="evidence" value="ECO:0007669"/>
    <property type="project" value="UniProtKB-ARBA"/>
</dbReference>
<evidence type="ECO:0000256" key="5">
    <source>
        <dbReference type="ARBA" id="ARBA00012658"/>
    </source>
</evidence>
<dbReference type="InterPro" id="IPR017853">
    <property type="entry name" value="GH"/>
</dbReference>
<dbReference type="GO" id="GO:0051246">
    <property type="term" value="P:regulation of protein metabolic process"/>
    <property type="evidence" value="ECO:0007669"/>
    <property type="project" value="UniProtKB-ARBA"/>
</dbReference>
<dbReference type="AlphaFoldDB" id="A0A3M7RXX9"/>
<keyword evidence="8 10" id="KW-0746">Sphingolipid metabolism</keyword>
<dbReference type="Proteomes" id="UP000276133">
    <property type="component" value="Unassembled WGS sequence"/>
</dbReference>
<dbReference type="GO" id="GO:0005102">
    <property type="term" value="F:signaling receptor binding"/>
    <property type="evidence" value="ECO:0007669"/>
    <property type="project" value="UniProtKB-ARBA"/>
</dbReference>
<dbReference type="GO" id="GO:0010605">
    <property type="term" value="P:negative regulation of macromolecule metabolic process"/>
    <property type="evidence" value="ECO:0007669"/>
    <property type="project" value="UniProtKB-ARBA"/>
</dbReference>
<dbReference type="EMBL" id="REGN01002408">
    <property type="protein sequence ID" value="RNA28300.1"/>
    <property type="molecule type" value="Genomic_DNA"/>
</dbReference>
<proteinExistence type="inferred from homology"/>
<dbReference type="GO" id="GO:0006680">
    <property type="term" value="P:glucosylceramide catabolic process"/>
    <property type="evidence" value="ECO:0007669"/>
    <property type="project" value="TreeGrafter"/>
</dbReference>
<dbReference type="InterPro" id="IPR033452">
    <property type="entry name" value="GH30_C"/>
</dbReference>
<feature type="chain" id="PRO_5017996752" description="Glucosylceramidase" evidence="11">
    <location>
        <begin position="20"/>
        <end position="526"/>
    </location>
</feature>
<evidence type="ECO:0000256" key="2">
    <source>
        <dbReference type="ARBA" id="ARBA00004991"/>
    </source>
</evidence>
<dbReference type="OrthoDB" id="2160638at2759"/>
<dbReference type="SUPFAM" id="SSF51011">
    <property type="entry name" value="Glycosyl hydrolase domain"/>
    <property type="match status" value="1"/>
</dbReference>
<comment type="catalytic activity">
    <reaction evidence="1">
        <text>a beta-D-glucosyl-(1&lt;-&gt;1')-N-acylsphing-4-enine + H2O = an N-acylsphing-4-enine + D-glucose</text>
        <dbReference type="Rhea" id="RHEA:13269"/>
        <dbReference type="ChEBI" id="CHEBI:4167"/>
        <dbReference type="ChEBI" id="CHEBI:15377"/>
        <dbReference type="ChEBI" id="CHEBI:22801"/>
        <dbReference type="ChEBI" id="CHEBI:52639"/>
        <dbReference type="EC" id="3.2.1.45"/>
    </reaction>
    <physiologicalReaction direction="left-to-right" evidence="1">
        <dbReference type="Rhea" id="RHEA:13270"/>
    </physiologicalReaction>
</comment>
<accession>A0A3M7RXX9</accession>
<dbReference type="EC" id="3.2.1.45" evidence="5 10"/>
<dbReference type="GO" id="GO:0005774">
    <property type="term" value="C:vacuolar membrane"/>
    <property type="evidence" value="ECO:0007669"/>
    <property type="project" value="UniProtKB-ARBA"/>
</dbReference>
<organism evidence="14 15">
    <name type="scientific">Brachionus plicatilis</name>
    <name type="common">Marine rotifer</name>
    <name type="synonym">Brachionus muelleri</name>
    <dbReference type="NCBI Taxonomy" id="10195"/>
    <lineage>
        <taxon>Eukaryota</taxon>
        <taxon>Metazoa</taxon>
        <taxon>Spiralia</taxon>
        <taxon>Gnathifera</taxon>
        <taxon>Rotifera</taxon>
        <taxon>Eurotatoria</taxon>
        <taxon>Monogononta</taxon>
        <taxon>Pseudotrocha</taxon>
        <taxon>Ploima</taxon>
        <taxon>Brachionidae</taxon>
        <taxon>Brachionus</taxon>
    </lineage>
</organism>
<dbReference type="GO" id="GO:0008202">
    <property type="term" value="P:steroid metabolic process"/>
    <property type="evidence" value="ECO:0007669"/>
    <property type="project" value="UniProtKB-ARBA"/>
</dbReference>
<dbReference type="InterPro" id="IPR001139">
    <property type="entry name" value="Glyco_hydro_30"/>
</dbReference>
<evidence type="ECO:0000256" key="11">
    <source>
        <dbReference type="SAM" id="SignalP"/>
    </source>
</evidence>
<dbReference type="Gene3D" id="3.20.20.80">
    <property type="entry name" value="Glycosidases"/>
    <property type="match status" value="1"/>
</dbReference>
<dbReference type="GO" id="GO:0016241">
    <property type="term" value="P:regulation of macroautophagy"/>
    <property type="evidence" value="ECO:0007669"/>
    <property type="project" value="UniProtKB-ARBA"/>
</dbReference>
<keyword evidence="6 11" id="KW-0732">Signal</keyword>